<evidence type="ECO:0000256" key="1">
    <source>
        <dbReference type="ARBA" id="ARBA00022737"/>
    </source>
</evidence>
<proteinExistence type="predicted"/>
<protein>
    <recommendedName>
        <fullName evidence="5">Pentatricopeptide repeat-containing protein</fullName>
    </recommendedName>
</protein>
<dbReference type="PANTHER" id="PTHR47926">
    <property type="entry name" value="PENTATRICOPEPTIDE REPEAT-CONTAINING PROTEIN"/>
    <property type="match status" value="1"/>
</dbReference>
<evidence type="ECO:0008006" key="5">
    <source>
        <dbReference type="Google" id="ProtNLM"/>
    </source>
</evidence>
<dbReference type="InterPro" id="IPR046960">
    <property type="entry name" value="PPR_At4g14850-like_plant"/>
</dbReference>
<dbReference type="Pfam" id="PF13041">
    <property type="entry name" value="PPR_2"/>
    <property type="match status" value="2"/>
</dbReference>
<dbReference type="FunFam" id="1.25.40.10:FF:000073">
    <property type="entry name" value="Pentatricopeptide repeat-containing protein chloroplastic"/>
    <property type="match status" value="1"/>
</dbReference>
<gene>
    <name evidence="3" type="ORF">RND81_04G159900</name>
</gene>
<feature type="repeat" description="PPR" evidence="2">
    <location>
        <begin position="151"/>
        <end position="185"/>
    </location>
</feature>
<evidence type="ECO:0000256" key="2">
    <source>
        <dbReference type="PROSITE-ProRule" id="PRU00708"/>
    </source>
</evidence>
<comment type="caution">
    <text evidence="3">The sequence shown here is derived from an EMBL/GenBank/DDBJ whole genome shotgun (WGS) entry which is preliminary data.</text>
</comment>
<name>A0AAW1LLR2_SAPOF</name>
<dbReference type="GO" id="GO:0009451">
    <property type="term" value="P:RNA modification"/>
    <property type="evidence" value="ECO:0007669"/>
    <property type="project" value="InterPro"/>
</dbReference>
<dbReference type="NCBIfam" id="TIGR00756">
    <property type="entry name" value="PPR"/>
    <property type="match status" value="2"/>
</dbReference>
<dbReference type="GO" id="GO:0099402">
    <property type="term" value="P:plant organ development"/>
    <property type="evidence" value="ECO:0007669"/>
    <property type="project" value="UniProtKB-ARBA"/>
</dbReference>
<organism evidence="3 4">
    <name type="scientific">Saponaria officinalis</name>
    <name type="common">Common soapwort</name>
    <name type="synonym">Lychnis saponaria</name>
    <dbReference type="NCBI Taxonomy" id="3572"/>
    <lineage>
        <taxon>Eukaryota</taxon>
        <taxon>Viridiplantae</taxon>
        <taxon>Streptophyta</taxon>
        <taxon>Embryophyta</taxon>
        <taxon>Tracheophyta</taxon>
        <taxon>Spermatophyta</taxon>
        <taxon>Magnoliopsida</taxon>
        <taxon>eudicotyledons</taxon>
        <taxon>Gunneridae</taxon>
        <taxon>Pentapetalae</taxon>
        <taxon>Caryophyllales</taxon>
        <taxon>Caryophyllaceae</taxon>
        <taxon>Caryophylleae</taxon>
        <taxon>Saponaria</taxon>
    </lineage>
</organism>
<dbReference type="PROSITE" id="PS51375">
    <property type="entry name" value="PPR"/>
    <property type="match status" value="2"/>
</dbReference>
<dbReference type="Gene3D" id="1.25.40.10">
    <property type="entry name" value="Tetratricopeptide repeat domain"/>
    <property type="match status" value="2"/>
</dbReference>
<dbReference type="Pfam" id="PF01535">
    <property type="entry name" value="PPR"/>
    <property type="match status" value="1"/>
</dbReference>
<dbReference type="InterPro" id="IPR002885">
    <property type="entry name" value="PPR_rpt"/>
</dbReference>
<keyword evidence="4" id="KW-1185">Reference proteome</keyword>
<dbReference type="InterPro" id="IPR011990">
    <property type="entry name" value="TPR-like_helical_dom_sf"/>
</dbReference>
<dbReference type="AlphaFoldDB" id="A0AAW1LLR2"/>
<reference evidence="3" key="1">
    <citation type="submission" date="2024-03" db="EMBL/GenBank/DDBJ databases">
        <title>WGS assembly of Saponaria officinalis var. Norfolk2.</title>
        <authorList>
            <person name="Jenkins J."/>
            <person name="Shu S."/>
            <person name="Grimwood J."/>
            <person name="Barry K."/>
            <person name="Goodstein D."/>
            <person name="Schmutz J."/>
            <person name="Leebens-Mack J."/>
            <person name="Osbourn A."/>
        </authorList>
    </citation>
    <scope>NUCLEOTIDE SEQUENCE [LARGE SCALE GENOMIC DNA]</scope>
    <source>
        <strain evidence="3">JIC</strain>
    </source>
</reference>
<dbReference type="GO" id="GO:0003723">
    <property type="term" value="F:RNA binding"/>
    <property type="evidence" value="ECO:0007669"/>
    <property type="project" value="InterPro"/>
</dbReference>
<dbReference type="Proteomes" id="UP001443914">
    <property type="component" value="Unassembled WGS sequence"/>
</dbReference>
<evidence type="ECO:0000313" key="4">
    <source>
        <dbReference type="Proteomes" id="UP001443914"/>
    </source>
</evidence>
<sequence length="308" mass="34709">MGCTQLNASELGGQLHGLFLKNGFLSNVVVGAGLVDMYAKCWGLDEARRVFDCMQERNAVTWTTMIAVYAHYKLPSEAMYMFREMKCFGHRPSHVTCNCLLSSFCERVRLDHSCDFITLTGFLRSIGMISCLEYGKQVDAKDVFFAMKEPDLISWNSLLAGLCHHGYGEKVVKLFDELRRTKIQPDKNTFISVVSACSHSGLVIEGVKYFDLMRKLYPGHPISMNLYASMVDMFARLGYIYEAEAFIRNMPVEPGPSMYKCLLSGCKLHGNIEVGEWASHRLLEQYPNDAATDLYSSVEFTGDTRVLG</sequence>
<accession>A0AAW1LLR2</accession>
<dbReference type="FunFam" id="1.25.40.10:FF:000158">
    <property type="entry name" value="pentatricopeptide repeat-containing protein At2g33680"/>
    <property type="match status" value="1"/>
</dbReference>
<dbReference type="PANTHER" id="PTHR47926:SF342">
    <property type="entry name" value="TETRATRICOPEPTIDE-LIKE HELICAL DOMAIN-CONTAINING PROTEIN-RELATED"/>
    <property type="match status" value="1"/>
</dbReference>
<feature type="repeat" description="PPR" evidence="2">
    <location>
        <begin position="58"/>
        <end position="92"/>
    </location>
</feature>
<dbReference type="EMBL" id="JBDFQZ010000004">
    <property type="protein sequence ID" value="KAK9734732.1"/>
    <property type="molecule type" value="Genomic_DNA"/>
</dbReference>
<keyword evidence="1" id="KW-0677">Repeat</keyword>
<evidence type="ECO:0000313" key="3">
    <source>
        <dbReference type="EMBL" id="KAK9734732.1"/>
    </source>
</evidence>